<proteinExistence type="predicted"/>
<protein>
    <submittedName>
        <fullName evidence="1">Uncharacterized protein</fullName>
    </submittedName>
</protein>
<dbReference type="Proteomes" id="UP000499080">
    <property type="component" value="Unassembled WGS sequence"/>
</dbReference>
<dbReference type="AlphaFoldDB" id="A0A4Y2WC28"/>
<keyword evidence="2" id="KW-1185">Reference proteome</keyword>
<evidence type="ECO:0000313" key="1">
    <source>
        <dbReference type="EMBL" id="GBO33607.1"/>
    </source>
</evidence>
<organism evidence="1 2">
    <name type="scientific">Araneus ventricosus</name>
    <name type="common">Orbweaver spider</name>
    <name type="synonym">Epeira ventricosa</name>
    <dbReference type="NCBI Taxonomy" id="182803"/>
    <lineage>
        <taxon>Eukaryota</taxon>
        <taxon>Metazoa</taxon>
        <taxon>Ecdysozoa</taxon>
        <taxon>Arthropoda</taxon>
        <taxon>Chelicerata</taxon>
        <taxon>Arachnida</taxon>
        <taxon>Araneae</taxon>
        <taxon>Araneomorphae</taxon>
        <taxon>Entelegynae</taxon>
        <taxon>Araneoidea</taxon>
        <taxon>Araneidae</taxon>
        <taxon>Araneus</taxon>
    </lineage>
</organism>
<accession>A0A4Y2WC28</accession>
<name>A0A4Y2WC28_ARAVE</name>
<reference evidence="1 2" key="1">
    <citation type="journal article" date="2019" name="Sci. Rep.">
        <title>Orb-weaving spider Araneus ventricosus genome elucidates the spidroin gene catalogue.</title>
        <authorList>
            <person name="Kono N."/>
            <person name="Nakamura H."/>
            <person name="Ohtoshi R."/>
            <person name="Moran D.A.P."/>
            <person name="Shinohara A."/>
            <person name="Yoshida Y."/>
            <person name="Fujiwara M."/>
            <person name="Mori M."/>
            <person name="Tomita M."/>
            <person name="Arakawa K."/>
        </authorList>
    </citation>
    <scope>NUCLEOTIDE SEQUENCE [LARGE SCALE GENOMIC DNA]</scope>
</reference>
<sequence>MAAPAYTLSGRLSDIGMISSDLLWCLTLQLSGMNPFSWRITPGHTLLSQWTISFRRRNLSNGLASIFHRHEPNRTCLVHSRKKGRRSFITPRNNSAVGKLSYTDVEENTLVPHWKPH</sequence>
<evidence type="ECO:0000313" key="2">
    <source>
        <dbReference type="Proteomes" id="UP000499080"/>
    </source>
</evidence>
<gene>
    <name evidence="1" type="ORF">AVEN_267112_1</name>
</gene>
<comment type="caution">
    <text evidence="1">The sequence shown here is derived from an EMBL/GenBank/DDBJ whole genome shotgun (WGS) entry which is preliminary data.</text>
</comment>
<dbReference type="EMBL" id="BGPR01057241">
    <property type="protein sequence ID" value="GBO33607.1"/>
    <property type="molecule type" value="Genomic_DNA"/>
</dbReference>